<dbReference type="EC" id="2.3.1.51" evidence="5 9"/>
<dbReference type="InterPro" id="IPR002123">
    <property type="entry name" value="Plipid/glycerol_acylTrfase"/>
</dbReference>
<keyword evidence="10" id="KW-0812">Transmembrane</keyword>
<evidence type="ECO:0000313" key="12">
    <source>
        <dbReference type="EMBL" id="MBI2678824.1"/>
    </source>
</evidence>
<keyword evidence="8 9" id="KW-0012">Acyltransferase</keyword>
<keyword evidence="10" id="KW-1133">Transmembrane helix</keyword>
<name>A0A932EQ44_9BACT</name>
<comment type="pathway">
    <text evidence="2">Phospholipid metabolism; CDP-diacylglycerol biosynthesis; CDP-diacylglycerol from sn-glycerol 3-phosphate: step 2/3.</text>
</comment>
<dbReference type="AlphaFoldDB" id="A0A932EQ44"/>
<dbReference type="PANTHER" id="PTHR10434:SF11">
    <property type="entry name" value="1-ACYL-SN-GLYCEROL-3-PHOSPHATE ACYLTRANSFERASE"/>
    <property type="match status" value="1"/>
</dbReference>
<evidence type="ECO:0000256" key="1">
    <source>
        <dbReference type="ARBA" id="ARBA00001141"/>
    </source>
</evidence>
<dbReference type="SUPFAM" id="SSF69593">
    <property type="entry name" value="Glycerol-3-phosphate (1)-acyltransferase"/>
    <property type="match status" value="1"/>
</dbReference>
<feature type="transmembrane region" description="Helical" evidence="10">
    <location>
        <begin position="12"/>
        <end position="34"/>
    </location>
</feature>
<comment type="domain">
    <text evidence="9">The HXXXXD motif is essential for acyltransferase activity and may constitute the binding site for the phosphate moiety of the glycerol-3-phosphate.</text>
</comment>
<comment type="caution">
    <text evidence="12">The sequence shown here is derived from an EMBL/GenBank/DDBJ whole genome shotgun (WGS) entry which is preliminary data.</text>
</comment>
<protein>
    <recommendedName>
        <fullName evidence="6 9">1-acyl-sn-glycerol-3-phosphate acyltransferase</fullName>
        <ecNumber evidence="5 9">2.3.1.51</ecNumber>
    </recommendedName>
</protein>
<dbReference type="Pfam" id="PF01553">
    <property type="entry name" value="Acyltransferase"/>
    <property type="match status" value="1"/>
</dbReference>
<dbReference type="SMART" id="SM00563">
    <property type="entry name" value="PlsC"/>
    <property type="match status" value="1"/>
</dbReference>
<evidence type="ECO:0000256" key="3">
    <source>
        <dbReference type="ARBA" id="ARBA00005189"/>
    </source>
</evidence>
<keyword evidence="9" id="KW-0594">Phospholipid biosynthesis</keyword>
<keyword evidence="9" id="KW-0443">Lipid metabolism</keyword>
<evidence type="ECO:0000256" key="10">
    <source>
        <dbReference type="SAM" id="Phobius"/>
    </source>
</evidence>
<evidence type="ECO:0000259" key="11">
    <source>
        <dbReference type="SMART" id="SM00563"/>
    </source>
</evidence>
<proteinExistence type="inferred from homology"/>
<evidence type="ECO:0000256" key="5">
    <source>
        <dbReference type="ARBA" id="ARBA00013211"/>
    </source>
</evidence>
<organism evidence="12 13">
    <name type="scientific">Candidatus Korobacter versatilis</name>
    <dbReference type="NCBI Taxonomy" id="658062"/>
    <lineage>
        <taxon>Bacteria</taxon>
        <taxon>Pseudomonadati</taxon>
        <taxon>Acidobacteriota</taxon>
        <taxon>Terriglobia</taxon>
        <taxon>Terriglobales</taxon>
        <taxon>Candidatus Korobacteraceae</taxon>
        <taxon>Candidatus Korobacter</taxon>
    </lineage>
</organism>
<feature type="domain" description="Phospholipid/glycerol acyltransferase" evidence="11">
    <location>
        <begin position="74"/>
        <end position="188"/>
    </location>
</feature>
<dbReference type="EMBL" id="JACPNR010000010">
    <property type="protein sequence ID" value="MBI2678824.1"/>
    <property type="molecule type" value="Genomic_DNA"/>
</dbReference>
<evidence type="ECO:0000256" key="9">
    <source>
        <dbReference type="RuleBase" id="RU361267"/>
    </source>
</evidence>
<dbReference type="NCBIfam" id="TIGR00530">
    <property type="entry name" value="AGP_acyltrn"/>
    <property type="match status" value="1"/>
</dbReference>
<evidence type="ECO:0000256" key="4">
    <source>
        <dbReference type="ARBA" id="ARBA00008655"/>
    </source>
</evidence>
<evidence type="ECO:0000313" key="13">
    <source>
        <dbReference type="Proteomes" id="UP000779809"/>
    </source>
</evidence>
<sequence length="243" mass="26833">MRKLVAIVRTALVLLFLVFYLPLAALIAFPWSLLVGNANFLYACGMFGARAAVRIAGIRVVREGLERLDPQGTYIYMCNHVSNIDPPVVVPAIPRRTSVLVKRELFKVPILGKAMRMGSLVPVDRTNRDAAIRSLGAASEVMRTGINMTVFPEGTRSRGGKLLPFKKGPFYLAMESGVPVVPMTILNSYELMPPGQNYALPGEVRVIFHAPLDPKDFEDKDQLMEAVRNAIAGPLERHDHEGH</sequence>
<dbReference type="GO" id="GO:0016020">
    <property type="term" value="C:membrane"/>
    <property type="evidence" value="ECO:0007669"/>
    <property type="project" value="InterPro"/>
</dbReference>
<keyword evidence="9" id="KW-1208">Phospholipid metabolism</keyword>
<comment type="pathway">
    <text evidence="3">Lipid metabolism.</text>
</comment>
<dbReference type="InterPro" id="IPR004552">
    <property type="entry name" value="AGP_acyltrans"/>
</dbReference>
<accession>A0A932EQ44</accession>
<evidence type="ECO:0000256" key="8">
    <source>
        <dbReference type="ARBA" id="ARBA00023315"/>
    </source>
</evidence>
<dbReference type="GO" id="GO:0006654">
    <property type="term" value="P:phosphatidic acid biosynthetic process"/>
    <property type="evidence" value="ECO:0007669"/>
    <property type="project" value="TreeGrafter"/>
</dbReference>
<reference evidence="12" key="1">
    <citation type="submission" date="2020-07" db="EMBL/GenBank/DDBJ databases">
        <title>Huge and variable diversity of episymbiotic CPR bacteria and DPANN archaea in groundwater ecosystems.</title>
        <authorList>
            <person name="He C.Y."/>
            <person name="Keren R."/>
            <person name="Whittaker M."/>
            <person name="Farag I.F."/>
            <person name="Doudna J."/>
            <person name="Cate J.H.D."/>
            <person name="Banfield J.F."/>
        </authorList>
    </citation>
    <scope>NUCLEOTIDE SEQUENCE</scope>
    <source>
        <strain evidence="12">NC_groundwater_580_Pr5_B-0.1um_64_19</strain>
    </source>
</reference>
<comment type="similarity">
    <text evidence="4 9">Belongs to the 1-acyl-sn-glycerol-3-phosphate acyltransferase family.</text>
</comment>
<evidence type="ECO:0000256" key="2">
    <source>
        <dbReference type="ARBA" id="ARBA00004728"/>
    </source>
</evidence>
<keyword evidence="7 9" id="KW-0808">Transferase</keyword>
<evidence type="ECO:0000256" key="7">
    <source>
        <dbReference type="ARBA" id="ARBA00022679"/>
    </source>
</evidence>
<dbReference type="PANTHER" id="PTHR10434">
    <property type="entry name" value="1-ACYL-SN-GLYCEROL-3-PHOSPHATE ACYLTRANSFERASE"/>
    <property type="match status" value="1"/>
</dbReference>
<evidence type="ECO:0000256" key="6">
    <source>
        <dbReference type="ARBA" id="ARBA00016139"/>
    </source>
</evidence>
<gene>
    <name evidence="12" type="ORF">HYX28_08585</name>
</gene>
<dbReference type="CDD" id="cd07989">
    <property type="entry name" value="LPLAT_AGPAT-like"/>
    <property type="match status" value="1"/>
</dbReference>
<dbReference type="GO" id="GO:0003841">
    <property type="term" value="F:1-acylglycerol-3-phosphate O-acyltransferase activity"/>
    <property type="evidence" value="ECO:0007669"/>
    <property type="project" value="UniProtKB-UniRule"/>
</dbReference>
<keyword evidence="10" id="KW-0472">Membrane</keyword>
<dbReference type="Proteomes" id="UP000779809">
    <property type="component" value="Unassembled WGS sequence"/>
</dbReference>
<keyword evidence="9" id="KW-0444">Lipid biosynthesis</keyword>
<comment type="catalytic activity">
    <reaction evidence="1 9">
        <text>a 1-acyl-sn-glycero-3-phosphate + an acyl-CoA = a 1,2-diacyl-sn-glycero-3-phosphate + CoA</text>
        <dbReference type="Rhea" id="RHEA:19709"/>
        <dbReference type="ChEBI" id="CHEBI:57287"/>
        <dbReference type="ChEBI" id="CHEBI:57970"/>
        <dbReference type="ChEBI" id="CHEBI:58342"/>
        <dbReference type="ChEBI" id="CHEBI:58608"/>
        <dbReference type="EC" id="2.3.1.51"/>
    </reaction>
</comment>